<keyword evidence="2" id="KW-1185">Reference proteome</keyword>
<gene>
    <name evidence="1" type="ORF">MFLAVUS_009189</name>
</gene>
<comment type="caution">
    <text evidence="1">The sequence shown here is derived from an EMBL/GenBank/DDBJ whole genome shotgun (WGS) entry which is preliminary data.</text>
</comment>
<sequence length="111" mass="13078">MKYFDNKSRNPKERRISAIYDLKLEFGEAKLETSTFKIDYKVGCTLKGKFFTLSCIVVGKFVEPEKVREDHHKLLLEGNTIINNIIKEFKFIDPRSCWKSSKNKKIEIIEM</sequence>
<accession>A0ABP9Z996</accession>
<dbReference type="Proteomes" id="UP001473302">
    <property type="component" value="Unassembled WGS sequence"/>
</dbReference>
<protein>
    <recommendedName>
        <fullName evidence="3">Single-stranded DNA binding protein</fullName>
    </recommendedName>
</protein>
<evidence type="ECO:0000313" key="1">
    <source>
        <dbReference type="EMBL" id="GAA5815676.1"/>
    </source>
</evidence>
<organism evidence="1 2">
    <name type="scientific">Mucor flavus</name>
    <dbReference type="NCBI Taxonomy" id="439312"/>
    <lineage>
        <taxon>Eukaryota</taxon>
        <taxon>Fungi</taxon>
        <taxon>Fungi incertae sedis</taxon>
        <taxon>Mucoromycota</taxon>
        <taxon>Mucoromycotina</taxon>
        <taxon>Mucoromycetes</taxon>
        <taxon>Mucorales</taxon>
        <taxon>Mucorineae</taxon>
        <taxon>Mucoraceae</taxon>
        <taxon>Mucor</taxon>
    </lineage>
</organism>
<evidence type="ECO:0000313" key="2">
    <source>
        <dbReference type="Proteomes" id="UP001473302"/>
    </source>
</evidence>
<evidence type="ECO:0008006" key="3">
    <source>
        <dbReference type="Google" id="ProtNLM"/>
    </source>
</evidence>
<dbReference type="EMBL" id="BAABUK010000027">
    <property type="protein sequence ID" value="GAA5815676.1"/>
    <property type="molecule type" value="Genomic_DNA"/>
</dbReference>
<reference evidence="1 2" key="1">
    <citation type="submission" date="2024-04" db="EMBL/GenBank/DDBJ databases">
        <title>genome sequences of Mucor flavus KT1a and Helicostylum pulchrum KT1b strains isolated from the surface of a dry-aged beef.</title>
        <authorList>
            <person name="Toyotome T."/>
            <person name="Hosono M."/>
            <person name="Torimaru M."/>
            <person name="Fukuda K."/>
            <person name="Mikami N."/>
        </authorList>
    </citation>
    <scope>NUCLEOTIDE SEQUENCE [LARGE SCALE GENOMIC DNA]</scope>
    <source>
        <strain evidence="1 2">KT1a</strain>
    </source>
</reference>
<name>A0ABP9Z996_9FUNG</name>
<proteinExistence type="predicted"/>